<keyword evidence="8 9" id="KW-0472">Membrane</keyword>
<dbReference type="GO" id="GO:0009306">
    <property type="term" value="P:protein secretion"/>
    <property type="evidence" value="ECO:0007669"/>
    <property type="project" value="InterPro"/>
</dbReference>
<dbReference type="InterPro" id="IPR042194">
    <property type="entry name" value="FHIPEP_1"/>
</dbReference>
<evidence type="ECO:0000256" key="5">
    <source>
        <dbReference type="ARBA" id="ARBA00022519"/>
    </source>
</evidence>
<gene>
    <name evidence="10" type="ORF">BamIOP4010DRAFT_1292</name>
</gene>
<evidence type="ECO:0000256" key="4">
    <source>
        <dbReference type="ARBA" id="ARBA00022475"/>
    </source>
</evidence>
<reference evidence="10 11" key="1">
    <citation type="submission" date="2008-03" db="EMBL/GenBank/DDBJ databases">
        <title>Sequencing of the draft genome and assembly of Burkholderia ambifaria IOP40-10.</title>
        <authorList>
            <consortium name="US DOE Joint Genome Institute (JGI-PGF)"/>
            <person name="Copeland A."/>
            <person name="Lucas S."/>
            <person name="Lapidus A."/>
            <person name="Glavina del Rio T."/>
            <person name="Dalin E."/>
            <person name="Tice H."/>
            <person name="Bruce D."/>
            <person name="Goodwin L."/>
            <person name="Pitluck S."/>
            <person name="Larimer F."/>
            <person name="Land M.L."/>
            <person name="Hauser L."/>
            <person name="Tiedje J."/>
            <person name="Richardson P."/>
        </authorList>
    </citation>
    <scope>NUCLEOTIDE SEQUENCE [LARGE SCALE GENOMIC DNA]</scope>
    <source>
        <strain evidence="10 11">IOP40-10</strain>
    </source>
</reference>
<comment type="similarity">
    <text evidence="2">Belongs to the FHIPEP (flagella/HR/invasion proteins export pore) family.</text>
</comment>
<evidence type="ECO:0000256" key="1">
    <source>
        <dbReference type="ARBA" id="ARBA00004429"/>
    </source>
</evidence>
<feature type="transmembrane region" description="Helical" evidence="9">
    <location>
        <begin position="197"/>
        <end position="219"/>
    </location>
</feature>
<dbReference type="NCBIfam" id="NF011865">
    <property type="entry name" value="PRK15337.1"/>
    <property type="match status" value="1"/>
</dbReference>
<accession>B1FB83</accession>
<keyword evidence="7 9" id="KW-1133">Transmembrane helix</keyword>
<evidence type="ECO:0000256" key="7">
    <source>
        <dbReference type="ARBA" id="ARBA00022989"/>
    </source>
</evidence>
<dbReference type="Gene3D" id="3.40.5.40">
    <property type="entry name" value="FHIPEP family, domain 2"/>
    <property type="match status" value="1"/>
</dbReference>
<dbReference type="EMBL" id="ABLC01000018">
    <property type="protein sequence ID" value="EDT05165.1"/>
    <property type="molecule type" value="Genomic_DNA"/>
</dbReference>
<evidence type="ECO:0000313" key="10">
    <source>
        <dbReference type="EMBL" id="EDT05165.1"/>
    </source>
</evidence>
<proteinExistence type="inferred from homology"/>
<dbReference type="NCBIfam" id="TIGR01399">
    <property type="entry name" value="hrcV"/>
    <property type="match status" value="1"/>
</dbReference>
<organism evidence="10 11">
    <name type="scientific">Burkholderia ambifaria IOP40-10</name>
    <dbReference type="NCBI Taxonomy" id="396596"/>
    <lineage>
        <taxon>Bacteria</taxon>
        <taxon>Pseudomonadati</taxon>
        <taxon>Pseudomonadota</taxon>
        <taxon>Betaproteobacteria</taxon>
        <taxon>Burkholderiales</taxon>
        <taxon>Burkholderiaceae</taxon>
        <taxon>Burkholderia</taxon>
        <taxon>Burkholderia cepacia complex</taxon>
    </lineage>
</organism>
<dbReference type="Proteomes" id="UP000005463">
    <property type="component" value="Unassembled WGS sequence"/>
</dbReference>
<keyword evidence="6 9" id="KW-0812">Transmembrane</keyword>
<dbReference type="Pfam" id="PF00771">
    <property type="entry name" value="FHIPEP"/>
    <property type="match status" value="1"/>
</dbReference>
<comment type="subcellular location">
    <subcellularLocation>
        <location evidence="1">Cell inner membrane</location>
        <topology evidence="1">Multi-pass membrane protein</topology>
    </subcellularLocation>
</comment>
<dbReference type="Gene3D" id="3.40.50.12790">
    <property type="entry name" value="FHIPEP family, domain 4"/>
    <property type="match status" value="1"/>
</dbReference>
<protein>
    <submittedName>
        <fullName evidence="10">Type III secretion protein, HrcV family</fullName>
    </submittedName>
</protein>
<feature type="transmembrane region" description="Helical" evidence="9">
    <location>
        <begin position="111"/>
        <end position="129"/>
    </location>
</feature>
<dbReference type="GO" id="GO:0005886">
    <property type="term" value="C:plasma membrane"/>
    <property type="evidence" value="ECO:0007669"/>
    <property type="project" value="UniProtKB-SubCell"/>
</dbReference>
<dbReference type="InterPro" id="IPR006302">
    <property type="entry name" value="T3SS_HrcV"/>
</dbReference>
<evidence type="ECO:0000256" key="6">
    <source>
        <dbReference type="ARBA" id="ARBA00022692"/>
    </source>
</evidence>
<dbReference type="InterPro" id="IPR042196">
    <property type="entry name" value="FHIPEP_4"/>
</dbReference>
<dbReference type="AlphaFoldDB" id="B1FB83"/>
<evidence type="ECO:0000256" key="8">
    <source>
        <dbReference type="ARBA" id="ARBA00023136"/>
    </source>
</evidence>
<dbReference type="RefSeq" id="WP_006750495.1">
    <property type="nucleotide sequence ID" value="NZ_ABLC01000018.1"/>
</dbReference>
<dbReference type="Gene3D" id="3.40.30.60">
    <property type="entry name" value="FHIPEP family, domain 1"/>
    <property type="match status" value="1"/>
</dbReference>
<dbReference type="InterPro" id="IPR042193">
    <property type="entry name" value="FHIPEP_3"/>
</dbReference>
<dbReference type="PIRSF" id="PIRSF005419">
    <property type="entry name" value="FlhA"/>
    <property type="match status" value="1"/>
</dbReference>
<feature type="transmembrane region" description="Helical" evidence="9">
    <location>
        <begin position="297"/>
        <end position="314"/>
    </location>
</feature>
<feature type="transmembrane region" description="Helical" evidence="9">
    <location>
        <begin position="239"/>
        <end position="257"/>
    </location>
</feature>
<comment type="caution">
    <text evidence="10">The sequence shown here is derived from an EMBL/GenBank/DDBJ whole genome shotgun (WGS) entry which is preliminary data.</text>
</comment>
<keyword evidence="3" id="KW-0813">Transport</keyword>
<evidence type="ECO:0000313" key="11">
    <source>
        <dbReference type="Proteomes" id="UP000005463"/>
    </source>
</evidence>
<dbReference type="PANTHER" id="PTHR30161:SF2">
    <property type="entry name" value="INVASION PROTEIN INVA"/>
    <property type="match status" value="1"/>
</dbReference>
<dbReference type="InterPro" id="IPR001712">
    <property type="entry name" value="T3SS_FHIPEP"/>
</dbReference>
<name>B1FB83_9BURK</name>
<keyword evidence="4" id="KW-1003">Cell membrane</keyword>
<feature type="transmembrane region" description="Helical" evidence="9">
    <location>
        <begin position="71"/>
        <end position="91"/>
    </location>
</feature>
<feature type="transmembrane region" description="Helical" evidence="9">
    <location>
        <begin position="269"/>
        <end position="291"/>
    </location>
</feature>
<evidence type="ECO:0000256" key="3">
    <source>
        <dbReference type="ARBA" id="ARBA00022448"/>
    </source>
</evidence>
<dbReference type="PANTHER" id="PTHR30161">
    <property type="entry name" value="FLAGELLAR EXPORT PROTEIN, MEMBRANE FLHA SUBUNIT-RELATED"/>
    <property type="match status" value="1"/>
</dbReference>
<dbReference type="PATRIC" id="fig|396596.7.peg.6600"/>
<sequence>MIKRALSRLQSHPELIVLALMVLVIAMLIVPLPAYVLDFLIGFNIVTALLVFMGSFYIVNVLEYSTFPSILLITTLFRLALSISTSRLILLQAEGGKIITTFGQFVIGDNLVVGFVVFAIVTIVQFIVITKGAERVAEVAGRFSLDAMPGKQMSIDADLKAGIIDNDGVQKRRRELERESQLYGSFDGAMKFIKGDAIAGIVVIFVNLIGGISVGVAQHGMTMSQALTTYTILTIGDGLVGQIPALLIAISAGLVVTRVGGTEKNLGQGIVGELFSNPFALLVTAVVALSIGLLPGFPIFVFLVIAIGLSAMVLRKHLAQRKSSGLAAPKGLMGKMAAGLTGAPAQAEASEQKPKLDIDQLIPETVQLMLTTAELNRATIESEGWVATLRERAFLEMGIRLPEIHVQYVKDANHRQVNLLINEIRAATFAVAFDRHRVIGSTEILEGLQMDLLALPDSGGGDAFWVDSTLLDALAKMGVLTRSALDDLYGQFLSVVMKNVTEFFGIQEAKRLLDDMDKKYPELLKENYRHVSVQRISEVFQRLLKERISVRNMKLILESLAQWGPREKDPVMLVERVRGALARYISNRFAVHDRLNAVVLSAEFEERVNKGVRETSSGSFLNLEPAESEALIDMLDVGLSRIGFSHCDIVLLTSMEVRRFVKRLIESRFAELEVLSFGEVADGVEVDVLRTI</sequence>
<evidence type="ECO:0000256" key="9">
    <source>
        <dbReference type="SAM" id="Phobius"/>
    </source>
</evidence>
<dbReference type="Gene3D" id="1.10.8.540">
    <property type="entry name" value="FHIPEP family, domain 3"/>
    <property type="match status" value="1"/>
</dbReference>
<feature type="transmembrane region" description="Helical" evidence="9">
    <location>
        <begin position="39"/>
        <end position="59"/>
    </location>
</feature>
<evidence type="ECO:0000256" key="2">
    <source>
        <dbReference type="ARBA" id="ARBA00008835"/>
    </source>
</evidence>
<dbReference type="PRINTS" id="PR00949">
    <property type="entry name" value="TYPE3IMAPROT"/>
</dbReference>
<feature type="transmembrane region" description="Helical" evidence="9">
    <location>
        <begin position="12"/>
        <end position="33"/>
    </location>
</feature>
<keyword evidence="5" id="KW-0997">Cell inner membrane</keyword>